<protein>
    <submittedName>
        <fullName evidence="1">Uncharacterized protein</fullName>
    </submittedName>
</protein>
<accession>A0A0D3DLD7</accession>
<organism evidence="1 2">
    <name type="scientific">Brassica oleracea var. oleracea</name>
    <dbReference type="NCBI Taxonomy" id="109376"/>
    <lineage>
        <taxon>Eukaryota</taxon>
        <taxon>Viridiplantae</taxon>
        <taxon>Streptophyta</taxon>
        <taxon>Embryophyta</taxon>
        <taxon>Tracheophyta</taxon>
        <taxon>Spermatophyta</taxon>
        <taxon>Magnoliopsida</taxon>
        <taxon>eudicotyledons</taxon>
        <taxon>Gunneridae</taxon>
        <taxon>Pentapetalae</taxon>
        <taxon>rosids</taxon>
        <taxon>malvids</taxon>
        <taxon>Brassicales</taxon>
        <taxon>Brassicaceae</taxon>
        <taxon>Brassiceae</taxon>
        <taxon>Brassica</taxon>
    </lineage>
</organism>
<evidence type="ECO:0000313" key="2">
    <source>
        <dbReference type="Proteomes" id="UP000032141"/>
    </source>
</evidence>
<dbReference type="Proteomes" id="UP000032141">
    <property type="component" value="Chromosome C8"/>
</dbReference>
<dbReference type="EnsemblPlants" id="Bo8g033720.1">
    <property type="protein sequence ID" value="Bo8g033720.1"/>
    <property type="gene ID" value="Bo8g033720"/>
</dbReference>
<reference evidence="1 2" key="1">
    <citation type="journal article" date="2014" name="Genome Biol.">
        <title>Transcriptome and methylome profiling reveals relics of genome dominance in the mesopolyploid Brassica oleracea.</title>
        <authorList>
            <person name="Parkin I.A."/>
            <person name="Koh C."/>
            <person name="Tang H."/>
            <person name="Robinson S.J."/>
            <person name="Kagale S."/>
            <person name="Clarke W.E."/>
            <person name="Town C.D."/>
            <person name="Nixon J."/>
            <person name="Krishnakumar V."/>
            <person name="Bidwell S.L."/>
            <person name="Denoeud F."/>
            <person name="Belcram H."/>
            <person name="Links M.G."/>
            <person name="Just J."/>
            <person name="Clarke C."/>
            <person name="Bender T."/>
            <person name="Huebert T."/>
            <person name="Mason A.S."/>
            <person name="Pires J.C."/>
            <person name="Barker G."/>
            <person name="Moore J."/>
            <person name="Walley P.G."/>
            <person name="Manoli S."/>
            <person name="Batley J."/>
            <person name="Edwards D."/>
            <person name="Nelson M.N."/>
            <person name="Wang X."/>
            <person name="Paterson A.H."/>
            <person name="King G."/>
            <person name="Bancroft I."/>
            <person name="Chalhoub B."/>
            <person name="Sharpe A.G."/>
        </authorList>
    </citation>
    <scope>NUCLEOTIDE SEQUENCE</scope>
    <source>
        <strain evidence="1 2">cv. TO1000</strain>
    </source>
</reference>
<dbReference type="Gramene" id="Bo8g033720.1">
    <property type="protein sequence ID" value="Bo8g033720.1"/>
    <property type="gene ID" value="Bo8g033720"/>
</dbReference>
<proteinExistence type="predicted"/>
<sequence length="69" mass="7998">MIGNRKKIQGRRVDTPEAIEDNRPLSVDRTSRVSIDRHLTVSIDAHHQRSGIMFHLVKYCPYGLFPHQC</sequence>
<reference evidence="1" key="2">
    <citation type="submission" date="2015-03" db="UniProtKB">
        <authorList>
            <consortium name="EnsemblPlants"/>
        </authorList>
    </citation>
    <scope>IDENTIFICATION</scope>
</reference>
<dbReference type="HOGENOM" id="CLU_2779374_0_0_1"/>
<name>A0A0D3DLD7_BRAOL</name>
<evidence type="ECO:0000313" key="1">
    <source>
        <dbReference type="EnsemblPlants" id="Bo8g033720.1"/>
    </source>
</evidence>
<keyword evidence="2" id="KW-1185">Reference proteome</keyword>
<dbReference type="AlphaFoldDB" id="A0A0D3DLD7"/>